<feature type="domain" description="PiggyBac transposable element-derived protein 4 C-terminal zinc-finger" evidence="1">
    <location>
        <begin position="57"/>
        <end position="93"/>
    </location>
</feature>
<name>A0A8K0KUE1_LADFU</name>
<dbReference type="OrthoDB" id="6146839at2759"/>
<comment type="caution">
    <text evidence="2">The sequence shown here is derived from an EMBL/GenBank/DDBJ whole genome shotgun (WGS) entry which is preliminary data.</text>
</comment>
<evidence type="ECO:0000313" key="3">
    <source>
        <dbReference type="Proteomes" id="UP000792457"/>
    </source>
</evidence>
<dbReference type="Pfam" id="PF13842">
    <property type="entry name" value="zf-Tnp_2"/>
    <property type="match status" value="1"/>
</dbReference>
<evidence type="ECO:0000259" key="1">
    <source>
        <dbReference type="Pfam" id="PF13842"/>
    </source>
</evidence>
<reference evidence="2" key="2">
    <citation type="submission" date="2017-10" db="EMBL/GenBank/DDBJ databases">
        <title>Ladona fulva Genome sequencing and assembly.</title>
        <authorList>
            <person name="Murali S."/>
            <person name="Richards S."/>
            <person name="Bandaranaike D."/>
            <person name="Bellair M."/>
            <person name="Blankenburg K."/>
            <person name="Chao H."/>
            <person name="Dinh H."/>
            <person name="Doddapaneni H."/>
            <person name="Dugan-Rocha S."/>
            <person name="Elkadiri S."/>
            <person name="Gnanaolivu R."/>
            <person name="Hernandez B."/>
            <person name="Skinner E."/>
            <person name="Javaid M."/>
            <person name="Lee S."/>
            <person name="Li M."/>
            <person name="Ming W."/>
            <person name="Munidasa M."/>
            <person name="Muniz J."/>
            <person name="Nguyen L."/>
            <person name="Hughes D."/>
            <person name="Osuji N."/>
            <person name="Pu L.-L."/>
            <person name="Puazo M."/>
            <person name="Qu C."/>
            <person name="Quiroz J."/>
            <person name="Raj R."/>
            <person name="Weissenberger G."/>
            <person name="Xin Y."/>
            <person name="Zou X."/>
            <person name="Han Y."/>
            <person name="Worley K."/>
            <person name="Muzny D."/>
            <person name="Gibbs R."/>
        </authorList>
    </citation>
    <scope>NUCLEOTIDE SEQUENCE</scope>
    <source>
        <strain evidence="2">Sampled in the wild</strain>
    </source>
</reference>
<reference evidence="2" key="1">
    <citation type="submission" date="2013-04" db="EMBL/GenBank/DDBJ databases">
        <authorList>
            <person name="Qu J."/>
            <person name="Murali S.C."/>
            <person name="Bandaranaike D."/>
            <person name="Bellair M."/>
            <person name="Blankenburg K."/>
            <person name="Chao H."/>
            <person name="Dinh H."/>
            <person name="Doddapaneni H."/>
            <person name="Downs B."/>
            <person name="Dugan-Rocha S."/>
            <person name="Elkadiri S."/>
            <person name="Gnanaolivu R.D."/>
            <person name="Hernandez B."/>
            <person name="Javaid M."/>
            <person name="Jayaseelan J.C."/>
            <person name="Lee S."/>
            <person name="Li M."/>
            <person name="Ming W."/>
            <person name="Munidasa M."/>
            <person name="Muniz J."/>
            <person name="Nguyen L."/>
            <person name="Ongeri F."/>
            <person name="Osuji N."/>
            <person name="Pu L.-L."/>
            <person name="Puazo M."/>
            <person name="Qu C."/>
            <person name="Quiroz J."/>
            <person name="Raj R."/>
            <person name="Weissenberger G."/>
            <person name="Xin Y."/>
            <person name="Zou X."/>
            <person name="Han Y."/>
            <person name="Richards S."/>
            <person name="Worley K."/>
            <person name="Muzny D."/>
            <person name="Gibbs R."/>
        </authorList>
    </citation>
    <scope>NUCLEOTIDE SEQUENCE</scope>
    <source>
        <strain evidence="2">Sampled in the wild</strain>
    </source>
</reference>
<accession>A0A8K0KUE1</accession>
<sequence length="98" mass="11036">MAKFHISLIREMVERFAGPKGRGGGRKSEEDVPLRLSGRHFPKLVTSDACKSGLPCKACVVCKNKKKRRETRYMCDECGGVGLCIVPCFEIFHTQKNY</sequence>
<dbReference type="AlphaFoldDB" id="A0A8K0KUE1"/>
<dbReference type="Proteomes" id="UP000792457">
    <property type="component" value="Unassembled WGS sequence"/>
</dbReference>
<proteinExistence type="predicted"/>
<keyword evidence="3" id="KW-1185">Reference proteome</keyword>
<evidence type="ECO:0000313" key="2">
    <source>
        <dbReference type="EMBL" id="KAG8239925.1"/>
    </source>
</evidence>
<dbReference type="EMBL" id="KZ310314">
    <property type="protein sequence ID" value="KAG8239925.1"/>
    <property type="molecule type" value="Genomic_DNA"/>
</dbReference>
<organism evidence="2 3">
    <name type="scientific">Ladona fulva</name>
    <name type="common">Scarce chaser dragonfly</name>
    <name type="synonym">Libellula fulva</name>
    <dbReference type="NCBI Taxonomy" id="123851"/>
    <lineage>
        <taxon>Eukaryota</taxon>
        <taxon>Metazoa</taxon>
        <taxon>Ecdysozoa</taxon>
        <taxon>Arthropoda</taxon>
        <taxon>Hexapoda</taxon>
        <taxon>Insecta</taxon>
        <taxon>Pterygota</taxon>
        <taxon>Palaeoptera</taxon>
        <taxon>Odonata</taxon>
        <taxon>Epiprocta</taxon>
        <taxon>Anisoptera</taxon>
        <taxon>Libelluloidea</taxon>
        <taxon>Libellulidae</taxon>
        <taxon>Ladona</taxon>
    </lineage>
</organism>
<dbReference type="InterPro" id="IPR032718">
    <property type="entry name" value="PGBD4_Znf_C"/>
</dbReference>
<protein>
    <recommendedName>
        <fullName evidence="1">PiggyBac transposable element-derived protein 4 C-terminal zinc-finger domain-containing protein</fullName>
    </recommendedName>
</protein>
<gene>
    <name evidence="2" type="ORF">J437_LFUL019516</name>
</gene>